<dbReference type="SUPFAM" id="SSF51735">
    <property type="entry name" value="NAD(P)-binding Rossmann-fold domains"/>
    <property type="match status" value="1"/>
</dbReference>
<proteinExistence type="inferred from homology"/>
<dbReference type="OrthoDB" id="1933717at2759"/>
<dbReference type="InterPro" id="IPR002347">
    <property type="entry name" value="SDR_fam"/>
</dbReference>
<evidence type="ECO:0000256" key="3">
    <source>
        <dbReference type="SAM" id="MobiDB-lite"/>
    </source>
</evidence>
<feature type="region of interest" description="Disordered" evidence="3">
    <location>
        <begin position="1"/>
        <end position="30"/>
    </location>
</feature>
<dbReference type="PANTHER" id="PTHR43976">
    <property type="entry name" value="SHORT CHAIN DEHYDROGENASE"/>
    <property type="match status" value="1"/>
</dbReference>
<dbReference type="Gene3D" id="3.40.50.720">
    <property type="entry name" value="NAD(P)-binding Rossmann-like Domain"/>
    <property type="match status" value="1"/>
</dbReference>
<gene>
    <name evidence="4" type="ORF">EJ08DRAFT_141018</name>
</gene>
<dbReference type="AlphaFoldDB" id="A0A9P4U0B9"/>
<feature type="compositionally biased region" description="Low complexity" evidence="3">
    <location>
        <begin position="315"/>
        <end position="333"/>
    </location>
</feature>
<protein>
    <submittedName>
        <fullName evidence="4">NAD(P)-binding protein</fullName>
    </submittedName>
</protein>
<feature type="compositionally biased region" description="Acidic residues" evidence="3">
    <location>
        <begin position="88"/>
        <end position="112"/>
    </location>
</feature>
<dbReference type="GO" id="GO:0016491">
    <property type="term" value="F:oxidoreductase activity"/>
    <property type="evidence" value="ECO:0007669"/>
    <property type="project" value="UniProtKB-KW"/>
</dbReference>
<comment type="caution">
    <text evidence="4">The sequence shown here is derived from an EMBL/GenBank/DDBJ whole genome shotgun (WGS) entry which is preliminary data.</text>
</comment>
<keyword evidence="5" id="KW-1185">Reference proteome</keyword>
<dbReference type="EMBL" id="MU007027">
    <property type="protein sequence ID" value="KAF2432291.1"/>
    <property type="molecule type" value="Genomic_DNA"/>
</dbReference>
<name>A0A9P4U0B9_9PEZI</name>
<organism evidence="4 5">
    <name type="scientific">Tothia fuscella</name>
    <dbReference type="NCBI Taxonomy" id="1048955"/>
    <lineage>
        <taxon>Eukaryota</taxon>
        <taxon>Fungi</taxon>
        <taxon>Dikarya</taxon>
        <taxon>Ascomycota</taxon>
        <taxon>Pezizomycotina</taxon>
        <taxon>Dothideomycetes</taxon>
        <taxon>Pleosporomycetidae</taxon>
        <taxon>Venturiales</taxon>
        <taxon>Cylindrosympodiaceae</taxon>
        <taxon>Tothia</taxon>
    </lineage>
</organism>
<feature type="region of interest" description="Disordered" evidence="3">
    <location>
        <begin position="82"/>
        <end position="126"/>
    </location>
</feature>
<feature type="compositionally biased region" description="Polar residues" evidence="3">
    <location>
        <begin position="334"/>
        <end position="346"/>
    </location>
</feature>
<reference evidence="4" key="1">
    <citation type="journal article" date="2020" name="Stud. Mycol.">
        <title>101 Dothideomycetes genomes: a test case for predicting lifestyles and emergence of pathogens.</title>
        <authorList>
            <person name="Haridas S."/>
            <person name="Albert R."/>
            <person name="Binder M."/>
            <person name="Bloem J."/>
            <person name="Labutti K."/>
            <person name="Salamov A."/>
            <person name="Andreopoulos B."/>
            <person name="Baker S."/>
            <person name="Barry K."/>
            <person name="Bills G."/>
            <person name="Bluhm B."/>
            <person name="Cannon C."/>
            <person name="Castanera R."/>
            <person name="Culley D."/>
            <person name="Daum C."/>
            <person name="Ezra D."/>
            <person name="Gonzalez J."/>
            <person name="Henrissat B."/>
            <person name="Kuo A."/>
            <person name="Liang C."/>
            <person name="Lipzen A."/>
            <person name="Lutzoni F."/>
            <person name="Magnuson J."/>
            <person name="Mondo S."/>
            <person name="Nolan M."/>
            <person name="Ohm R."/>
            <person name="Pangilinan J."/>
            <person name="Park H.-J."/>
            <person name="Ramirez L."/>
            <person name="Alfaro M."/>
            <person name="Sun H."/>
            <person name="Tritt A."/>
            <person name="Yoshinaga Y."/>
            <person name="Zwiers L.-H."/>
            <person name="Turgeon B."/>
            <person name="Goodwin S."/>
            <person name="Spatafora J."/>
            <person name="Crous P."/>
            <person name="Grigoriev I."/>
        </authorList>
    </citation>
    <scope>NUCLEOTIDE SEQUENCE</scope>
    <source>
        <strain evidence="4">CBS 130266</strain>
    </source>
</reference>
<dbReference type="InterPro" id="IPR036291">
    <property type="entry name" value="NAD(P)-bd_dom_sf"/>
</dbReference>
<sequence>MAPSPSAESSPTKSSKNSMPKTPQFPPDKDPRVWFLTDGLSPIAIALSRQLLHHGDYIISGILPSEFKTSRGDGLKDLMEEVARESEGESGELDADGDEDMEGAESDGESGEDGIHEEKPSEEKVRRRKRWRERFKVVALDGRVIGQCQSAVAEALEAFDKIDVLVICQSEALVGSIEELSQSDRAQSLVRDQFETNFFAPVNLIKSMLPSMRAKRNGHIVTLTGITGHLGTPGLGIYCSSQWALEGYCDSLAYEVAPFNIKMTIVQPNLEITVLTNKITSVPQLPPYATDVNPAPLSREILSGLLDKIDGVTQEPITTPTTTTTSFTSPLSTGESPQPSLTNNADITSSGDLLHAATISLLYPNLHASLRDSLVKETVFALAAIGGHENPPARFIVGFEGVASVKEKLRTVSEELEDFIEVSAAVDIGKEGMRGPGGEGDEVV</sequence>
<dbReference type="Pfam" id="PF00106">
    <property type="entry name" value="adh_short"/>
    <property type="match status" value="1"/>
</dbReference>
<dbReference type="InterPro" id="IPR051911">
    <property type="entry name" value="SDR_oxidoreductase"/>
</dbReference>
<accession>A0A9P4U0B9</accession>
<comment type="similarity">
    <text evidence="1">Belongs to the short-chain dehydrogenases/reductases (SDR) family.</text>
</comment>
<feature type="compositionally biased region" description="Basic and acidic residues" evidence="3">
    <location>
        <begin position="113"/>
        <end position="125"/>
    </location>
</feature>
<evidence type="ECO:0000256" key="2">
    <source>
        <dbReference type="ARBA" id="ARBA00023002"/>
    </source>
</evidence>
<evidence type="ECO:0000313" key="4">
    <source>
        <dbReference type="EMBL" id="KAF2432291.1"/>
    </source>
</evidence>
<dbReference type="PANTHER" id="PTHR43976:SF16">
    <property type="entry name" value="SHORT-CHAIN DEHYDROGENASE_REDUCTASE FAMILY PROTEIN"/>
    <property type="match status" value="1"/>
</dbReference>
<feature type="compositionally biased region" description="Low complexity" evidence="3">
    <location>
        <begin position="1"/>
        <end position="22"/>
    </location>
</feature>
<dbReference type="Proteomes" id="UP000800235">
    <property type="component" value="Unassembled WGS sequence"/>
</dbReference>
<feature type="region of interest" description="Disordered" evidence="3">
    <location>
        <begin position="315"/>
        <end position="346"/>
    </location>
</feature>
<evidence type="ECO:0000256" key="1">
    <source>
        <dbReference type="ARBA" id="ARBA00006484"/>
    </source>
</evidence>
<evidence type="ECO:0000313" key="5">
    <source>
        <dbReference type="Proteomes" id="UP000800235"/>
    </source>
</evidence>
<keyword evidence="2" id="KW-0560">Oxidoreductase</keyword>